<dbReference type="AlphaFoldDB" id="A0A936EZL0"/>
<comment type="caution">
    <text evidence="3">The sequence shown here is derived from an EMBL/GenBank/DDBJ whole genome shotgun (WGS) entry which is preliminary data.</text>
</comment>
<evidence type="ECO:0000313" key="3">
    <source>
        <dbReference type="EMBL" id="MBK8571332.1"/>
    </source>
</evidence>
<evidence type="ECO:0000259" key="2">
    <source>
        <dbReference type="PROSITE" id="PS50206"/>
    </source>
</evidence>
<protein>
    <recommendedName>
        <fullName evidence="2">Rhodanese domain-containing protein</fullName>
    </recommendedName>
</protein>
<dbReference type="Proteomes" id="UP000709959">
    <property type="component" value="Unassembled WGS sequence"/>
</dbReference>
<sequence length="212" mass="22684">MLSQPGTTLFRMLALAGLAGVGALLSNALQPPSRRLPWSGFRQPGPTAPPAKVAPPGPPLAVEAVQPPGPTRPTSPAVPPVPRPSVKATPPPAVPASPIREISGQEAWRAFQDGHAFLDARRSGEYAAGHVAGAWCAPVWEADLEDRLLAFKAARRPGPEDPIVIYCSGGDCRDSHLLAERLLREGYFHLLIYRDGFPDWVAQKHPVEKGQP</sequence>
<gene>
    <name evidence="3" type="ORF">IPN91_01560</name>
</gene>
<dbReference type="InterPro" id="IPR036873">
    <property type="entry name" value="Rhodanese-like_dom_sf"/>
</dbReference>
<dbReference type="EMBL" id="JADKCH010000001">
    <property type="protein sequence ID" value="MBK8571332.1"/>
    <property type="molecule type" value="Genomic_DNA"/>
</dbReference>
<organism evidence="3 4">
    <name type="scientific">Candidatus Geothrix odensensis</name>
    <dbReference type="NCBI Taxonomy" id="2954440"/>
    <lineage>
        <taxon>Bacteria</taxon>
        <taxon>Pseudomonadati</taxon>
        <taxon>Acidobacteriota</taxon>
        <taxon>Holophagae</taxon>
        <taxon>Holophagales</taxon>
        <taxon>Holophagaceae</taxon>
        <taxon>Geothrix</taxon>
    </lineage>
</organism>
<feature type="compositionally biased region" description="Pro residues" evidence="1">
    <location>
        <begin position="67"/>
        <end position="95"/>
    </location>
</feature>
<feature type="region of interest" description="Disordered" evidence="1">
    <location>
        <begin position="35"/>
        <end position="96"/>
    </location>
</feature>
<dbReference type="SUPFAM" id="SSF52821">
    <property type="entry name" value="Rhodanese/Cell cycle control phosphatase"/>
    <property type="match status" value="1"/>
</dbReference>
<feature type="compositionally biased region" description="Pro residues" evidence="1">
    <location>
        <begin position="46"/>
        <end position="59"/>
    </location>
</feature>
<name>A0A936EZL0_9BACT</name>
<accession>A0A936EZL0</accession>
<dbReference type="SMART" id="SM00450">
    <property type="entry name" value="RHOD"/>
    <property type="match status" value="1"/>
</dbReference>
<evidence type="ECO:0000313" key="4">
    <source>
        <dbReference type="Proteomes" id="UP000709959"/>
    </source>
</evidence>
<reference evidence="3 4" key="1">
    <citation type="submission" date="2020-10" db="EMBL/GenBank/DDBJ databases">
        <title>Connecting structure to function with the recovery of over 1000 high-quality activated sludge metagenome-assembled genomes encoding full-length rRNA genes using long-read sequencing.</title>
        <authorList>
            <person name="Singleton C.M."/>
            <person name="Petriglieri F."/>
            <person name="Kristensen J.M."/>
            <person name="Kirkegaard R.H."/>
            <person name="Michaelsen T.Y."/>
            <person name="Andersen M.H."/>
            <person name="Karst S.M."/>
            <person name="Dueholm M.S."/>
            <person name="Nielsen P.H."/>
            <person name="Albertsen M."/>
        </authorList>
    </citation>
    <scope>NUCLEOTIDE SEQUENCE [LARGE SCALE GENOMIC DNA]</scope>
    <source>
        <strain evidence="3">OdNE_18-Q3-R46-58_MAXAC.008</strain>
    </source>
</reference>
<feature type="domain" description="Rhodanese" evidence="2">
    <location>
        <begin position="111"/>
        <end position="209"/>
    </location>
</feature>
<dbReference type="InterPro" id="IPR001763">
    <property type="entry name" value="Rhodanese-like_dom"/>
</dbReference>
<dbReference type="Gene3D" id="3.40.250.10">
    <property type="entry name" value="Rhodanese-like domain"/>
    <property type="match status" value="1"/>
</dbReference>
<proteinExistence type="predicted"/>
<dbReference type="PROSITE" id="PS50206">
    <property type="entry name" value="RHODANESE_3"/>
    <property type="match status" value="1"/>
</dbReference>
<dbReference type="CDD" id="cd00158">
    <property type="entry name" value="RHOD"/>
    <property type="match status" value="1"/>
</dbReference>
<dbReference type="Pfam" id="PF00581">
    <property type="entry name" value="Rhodanese"/>
    <property type="match status" value="1"/>
</dbReference>
<evidence type="ECO:0000256" key="1">
    <source>
        <dbReference type="SAM" id="MobiDB-lite"/>
    </source>
</evidence>